<evidence type="ECO:0000256" key="1">
    <source>
        <dbReference type="ARBA" id="ARBA00022670"/>
    </source>
</evidence>
<dbReference type="GO" id="GO:0004222">
    <property type="term" value="F:metalloendopeptidase activity"/>
    <property type="evidence" value="ECO:0007669"/>
    <property type="project" value="InterPro"/>
</dbReference>
<dbReference type="PANTHER" id="PTHR22726:SF1">
    <property type="entry name" value="METALLOENDOPEPTIDASE OMA1, MITOCHONDRIAL"/>
    <property type="match status" value="1"/>
</dbReference>
<dbReference type="GO" id="GO:0046872">
    <property type="term" value="F:metal ion binding"/>
    <property type="evidence" value="ECO:0007669"/>
    <property type="project" value="UniProtKB-KW"/>
</dbReference>
<organism evidence="10 11">
    <name type="scientific">Rhodophyticola porphyridii</name>
    <dbReference type="NCBI Taxonomy" id="1852017"/>
    <lineage>
        <taxon>Bacteria</taxon>
        <taxon>Pseudomonadati</taxon>
        <taxon>Pseudomonadota</taxon>
        <taxon>Alphaproteobacteria</taxon>
        <taxon>Rhodobacterales</taxon>
        <taxon>Roseobacteraceae</taxon>
        <taxon>Rhodophyticola</taxon>
    </lineage>
</organism>
<name>A0A3L9XVX3_9RHOB</name>
<accession>A0A3L9XVX3</accession>
<dbReference type="AlphaFoldDB" id="A0A3L9XVX3"/>
<feature type="domain" description="Peptidase M48" evidence="8">
    <location>
        <begin position="181"/>
        <end position="350"/>
    </location>
</feature>
<evidence type="ECO:0000313" key="10">
    <source>
        <dbReference type="EMBL" id="RMA40761.1"/>
    </source>
</evidence>
<keyword evidence="7" id="KW-0472">Membrane</keyword>
<evidence type="ECO:0000256" key="6">
    <source>
        <dbReference type="RuleBase" id="RU003983"/>
    </source>
</evidence>
<dbReference type="Pfam" id="PF23368">
    <property type="entry name" value="DUF7092"/>
    <property type="match status" value="1"/>
</dbReference>
<dbReference type="GO" id="GO:0051603">
    <property type="term" value="P:proteolysis involved in protein catabolic process"/>
    <property type="evidence" value="ECO:0007669"/>
    <property type="project" value="TreeGrafter"/>
</dbReference>
<keyword evidence="3 6" id="KW-0378">Hydrolase</keyword>
<evidence type="ECO:0000313" key="11">
    <source>
        <dbReference type="Proteomes" id="UP000281343"/>
    </source>
</evidence>
<evidence type="ECO:0000256" key="5">
    <source>
        <dbReference type="ARBA" id="ARBA00023049"/>
    </source>
</evidence>
<dbReference type="InterPro" id="IPR051156">
    <property type="entry name" value="Mito/Outer_Membr_Metalloprot"/>
</dbReference>
<dbReference type="Pfam" id="PF01435">
    <property type="entry name" value="Peptidase_M48"/>
    <property type="match status" value="1"/>
</dbReference>
<dbReference type="RefSeq" id="WP_121899443.1">
    <property type="nucleotide sequence ID" value="NZ_RCNT01000011.1"/>
</dbReference>
<keyword evidence="1 6" id="KW-0645">Protease</keyword>
<dbReference type="Gene3D" id="3.30.2010.10">
    <property type="entry name" value="Metalloproteases ('zincins'), catalytic domain"/>
    <property type="match status" value="1"/>
</dbReference>
<dbReference type="EMBL" id="RCNT01000011">
    <property type="protein sequence ID" value="RMA40761.1"/>
    <property type="molecule type" value="Genomic_DNA"/>
</dbReference>
<feature type="domain" description="DUF7092" evidence="9">
    <location>
        <begin position="19"/>
        <end position="98"/>
    </location>
</feature>
<keyword evidence="4 6" id="KW-0862">Zinc</keyword>
<feature type="transmembrane region" description="Helical" evidence="7">
    <location>
        <begin position="115"/>
        <end position="141"/>
    </location>
</feature>
<dbReference type="PANTHER" id="PTHR22726">
    <property type="entry name" value="METALLOENDOPEPTIDASE OMA1"/>
    <property type="match status" value="1"/>
</dbReference>
<keyword evidence="7" id="KW-0812">Transmembrane</keyword>
<dbReference type="CDD" id="cd07332">
    <property type="entry name" value="M48C_Oma1_like"/>
    <property type="match status" value="1"/>
</dbReference>
<proteinExistence type="inferred from homology"/>
<comment type="caution">
    <text evidence="10">The sequence shown here is derived from an EMBL/GenBank/DDBJ whole genome shotgun (WGS) entry which is preliminary data.</text>
</comment>
<gene>
    <name evidence="10" type="ORF">D9R08_17630</name>
</gene>
<dbReference type="InterPro" id="IPR001915">
    <property type="entry name" value="Peptidase_M48"/>
</dbReference>
<evidence type="ECO:0000256" key="7">
    <source>
        <dbReference type="SAM" id="Phobius"/>
    </source>
</evidence>
<evidence type="ECO:0000256" key="4">
    <source>
        <dbReference type="ARBA" id="ARBA00022833"/>
    </source>
</evidence>
<evidence type="ECO:0000259" key="9">
    <source>
        <dbReference type="Pfam" id="PF23368"/>
    </source>
</evidence>
<keyword evidence="5 6" id="KW-0482">Metalloprotease</keyword>
<keyword evidence="11" id="KW-1185">Reference proteome</keyword>
<evidence type="ECO:0000259" key="8">
    <source>
        <dbReference type="Pfam" id="PF01435"/>
    </source>
</evidence>
<keyword evidence="7" id="KW-1133">Transmembrane helix</keyword>
<dbReference type="OrthoDB" id="9810445at2"/>
<comment type="cofactor">
    <cofactor evidence="6">
        <name>Zn(2+)</name>
        <dbReference type="ChEBI" id="CHEBI:29105"/>
    </cofactor>
    <text evidence="6">Binds 1 zinc ion per subunit.</text>
</comment>
<comment type="similarity">
    <text evidence="6">Belongs to the peptidase M48 family.</text>
</comment>
<evidence type="ECO:0000256" key="2">
    <source>
        <dbReference type="ARBA" id="ARBA00022723"/>
    </source>
</evidence>
<dbReference type="InterPro" id="IPR055518">
    <property type="entry name" value="DUF7092"/>
</dbReference>
<evidence type="ECO:0000256" key="3">
    <source>
        <dbReference type="ARBA" id="ARBA00022801"/>
    </source>
</evidence>
<dbReference type="GO" id="GO:0016020">
    <property type="term" value="C:membrane"/>
    <property type="evidence" value="ECO:0007669"/>
    <property type="project" value="TreeGrafter"/>
</dbReference>
<sequence>MLQSIGNSDFAAKTAMSYAELYDGISPVQRRVSLRVSGEGPEAVLELRDVETHTVQRWSLADMRQVPDQAREDAFIFTPDDTDPARLVIREAEALRVLVLAIPELRPLRPASGSLLKVLGMIGAAAAAFGAILFGLVPFMADRGAEMIPPQTEIALGQTYFNQIYPARGAHECSSPAGDAALAAMQARLTQGVVLPFPLRTRVVSDPSLNATALPGGHVTLHRGLIEAAESPEEVAAVLAHEIGHVAHRDGMRAVLQGMGSFGIIGLLYGDFLGGSAAAVVTQQLITSSYSRDAEARADAYAHELLANAGVSPGSLGVFFERLRDQGLDIELGVFQHLNTHPELLSRIEASAAAASVGFVEAGPILTQEEWAALQNICGVAAPLAGGVKG</sequence>
<reference evidence="10 11" key="1">
    <citation type="submission" date="2018-10" db="EMBL/GenBank/DDBJ databases">
        <authorList>
            <person name="Jung H.S."/>
            <person name="Jeon C.O."/>
        </authorList>
    </citation>
    <scope>NUCLEOTIDE SEQUENCE [LARGE SCALE GENOMIC DNA]</scope>
    <source>
        <strain evidence="10 11">MA-7-27</strain>
    </source>
</reference>
<dbReference type="Proteomes" id="UP000281343">
    <property type="component" value="Unassembled WGS sequence"/>
</dbReference>
<keyword evidence="2" id="KW-0479">Metal-binding</keyword>
<protein>
    <submittedName>
        <fullName evidence="10">Peptidase M48 Ste24p</fullName>
    </submittedName>
</protein>